<dbReference type="InterPro" id="IPR002918">
    <property type="entry name" value="Lipase_EstA/Esterase_EstB"/>
</dbReference>
<keyword evidence="1" id="KW-0812">Transmembrane</keyword>
<dbReference type="AlphaFoldDB" id="A0A158R4F3"/>
<organism evidence="2 3">
    <name type="scientific">Syphacia muris</name>
    <dbReference type="NCBI Taxonomy" id="451379"/>
    <lineage>
        <taxon>Eukaryota</taxon>
        <taxon>Metazoa</taxon>
        <taxon>Ecdysozoa</taxon>
        <taxon>Nematoda</taxon>
        <taxon>Chromadorea</taxon>
        <taxon>Rhabditida</taxon>
        <taxon>Spirurina</taxon>
        <taxon>Oxyuridomorpha</taxon>
        <taxon>Oxyuroidea</taxon>
        <taxon>Oxyuridae</taxon>
        <taxon>Syphacia</taxon>
    </lineage>
</organism>
<proteinExistence type="predicted"/>
<evidence type="ECO:0000313" key="2">
    <source>
        <dbReference type="Proteomes" id="UP000046393"/>
    </source>
</evidence>
<dbReference type="GO" id="GO:0016298">
    <property type="term" value="F:lipase activity"/>
    <property type="evidence" value="ECO:0007669"/>
    <property type="project" value="TreeGrafter"/>
</dbReference>
<dbReference type="Pfam" id="PF01674">
    <property type="entry name" value="Lipase_2"/>
    <property type="match status" value="2"/>
</dbReference>
<feature type="transmembrane region" description="Helical" evidence="1">
    <location>
        <begin position="56"/>
        <end position="77"/>
    </location>
</feature>
<evidence type="ECO:0000313" key="3">
    <source>
        <dbReference type="WBParaSite" id="SMUV_0000327101-mRNA-1"/>
    </source>
</evidence>
<keyword evidence="1" id="KW-0472">Membrane</keyword>
<protein>
    <submittedName>
        <fullName evidence="3">Lipase</fullName>
    </submittedName>
</protein>
<name>A0A158R4F3_9BILA</name>
<keyword evidence="1" id="KW-1133">Transmembrane helix</keyword>
<dbReference type="WBParaSite" id="SMUV_0000327101-mRNA-1">
    <property type="protein sequence ID" value="SMUV_0000327101-mRNA-1"/>
    <property type="gene ID" value="SMUV_0000327101"/>
</dbReference>
<sequence>MMISGLILSGVYRTSRFFSIGFSFALFTVAEPNLFYCNLGIFKAPIREYLFNGGTYVIHYLLENLVLLSVTMLCSCLSRKASVSRQLNIMELLFITLLLVASVEAELSSSFREFITAKYGKQMAAQLNRDDLGKAGSFGGGNHTAGLKTRNQPIILVHGVLTTAYSYTKMSEYFLSHGYTTAEVYATTWGNGLDDELMSVSLDCNYVRQIRNFIKAVSAYTGSKVDILAYSMGSPLSRKAILGQRCVDTKKYLGGPLTKLVDTFVGVAGANYGSFLCEVFQASGICNRVNGLSCNSSFLTDINFRKVLHYEGEHVFVIFSKDDDIVGGYACGHNMSSIPKADDTFVVMMSLAFYNLLLLFLFAIPSVDSTLGHSFYKWITETYGEQIARRFNRGDLGKGGSFGGGCHVAGTKTKQVSRKEPIILVNGLLTTADSFGTNWEYLLKHGYTKEEIYATTWGDGSFENIAWVPLSCKFVKQIRQFIEAVHNFTNSKVDVLAYSMGSPLTRKAILGGECVETKEDLGPPITDLIDTYVSVAGANFGVSLCDDFGECDTCSKLNGLDCESQFLEDINTKRYYRQRKMRQKRFVRSECRCIL</sequence>
<feature type="transmembrane region" description="Helical" evidence="1">
    <location>
        <begin position="345"/>
        <end position="364"/>
    </location>
</feature>
<dbReference type="InterPro" id="IPR029058">
    <property type="entry name" value="AB_hydrolase_fold"/>
</dbReference>
<evidence type="ECO:0000256" key="1">
    <source>
        <dbReference type="SAM" id="Phobius"/>
    </source>
</evidence>
<dbReference type="PANTHER" id="PTHR32015">
    <property type="entry name" value="FASTING INDUCED LIPASE"/>
    <property type="match status" value="1"/>
</dbReference>
<dbReference type="PANTHER" id="PTHR32015:SF3">
    <property type="entry name" value="TRIACYLGLYCEROL LIPASE"/>
    <property type="match status" value="1"/>
</dbReference>
<dbReference type="GO" id="GO:0016042">
    <property type="term" value="P:lipid catabolic process"/>
    <property type="evidence" value="ECO:0007669"/>
    <property type="project" value="InterPro"/>
</dbReference>
<dbReference type="SUPFAM" id="SSF53474">
    <property type="entry name" value="alpha/beta-Hydrolases"/>
    <property type="match status" value="2"/>
</dbReference>
<dbReference type="Proteomes" id="UP000046393">
    <property type="component" value="Unplaced"/>
</dbReference>
<dbReference type="Gene3D" id="3.40.50.1820">
    <property type="entry name" value="alpha/beta hydrolase"/>
    <property type="match status" value="2"/>
</dbReference>
<reference evidence="3" key="1">
    <citation type="submission" date="2016-04" db="UniProtKB">
        <authorList>
            <consortium name="WormBaseParasite"/>
        </authorList>
    </citation>
    <scope>IDENTIFICATION</scope>
</reference>
<keyword evidence="2" id="KW-1185">Reference proteome</keyword>
<accession>A0A158R4F3</accession>